<comment type="similarity">
    <text evidence="2">Belongs to the PPR family. PCMP-E subfamily.</text>
</comment>
<dbReference type="Pfam" id="PF13041">
    <property type="entry name" value="PPR_2"/>
    <property type="match status" value="3"/>
</dbReference>
<sequence>MSLANSDEYAISDTLNVSARLKLFDNGRQIHALCVKRGFYRFVVLTTALMDLYIKCERLANGQKLFKEMPERDVVSWTSLIVGHVQHRQYAKSLTLFSRMMQEGVKPNCHSFSATLSGCSGLQALRQGQQMHAQLVAAGMLANSVVENSLLHLYVKCFAMDAATKLFNRIPDRSLVAWNEMISAHVECGLPEEGLKLMHRMNSSNVKPDDFTYAICIRACSRLTSINQGQQFHGSIIRNGLESDLVISNALVDMYSKCGCLASAKLIFDLAPVKDTILWTAMVAAYGKFGQVKEAITMFEQMQELNAQPDEITYIALLSACCHGGLVREGWHYFRSMYQKHSVSPQQEHYACMVDLLCRSKRVLEAYDFIKSMPTKPGATVWGAFLGYCSLHGDIELSRPAVIELFKLDPQNHSNYIAMSNVYAAAGAWNEMLEIRGRMKNDNVKKEPGCSWIEVKGSVHAFLAAKTSHPQIGEILLTLSSLNIYMKGNRYEAYRGKSSKNSRPGCSESDTM</sequence>
<dbReference type="InterPro" id="IPR046848">
    <property type="entry name" value="E_motif"/>
</dbReference>
<dbReference type="PANTHER" id="PTHR47926">
    <property type="entry name" value="PENTATRICOPEPTIDE REPEAT-CONTAINING PROTEIN"/>
    <property type="match status" value="1"/>
</dbReference>
<keyword evidence="1" id="KW-0677">Repeat</keyword>
<dbReference type="GO" id="GO:0009451">
    <property type="term" value="P:RNA modification"/>
    <property type="evidence" value="ECO:0007669"/>
    <property type="project" value="InterPro"/>
</dbReference>
<evidence type="ECO:0000313" key="4">
    <source>
        <dbReference type="EMBL" id="VVV56891.1"/>
    </source>
</evidence>
<dbReference type="InterPro" id="IPR046960">
    <property type="entry name" value="PPR_At4g14850-like_plant"/>
</dbReference>
<dbReference type="EMBL" id="LR721775">
    <property type="protein sequence ID" value="VVV56891.1"/>
    <property type="molecule type" value="Genomic_DNA"/>
</dbReference>
<accession>A0A5K0WUQ6</accession>
<feature type="repeat" description="PPR" evidence="3">
    <location>
        <begin position="310"/>
        <end position="344"/>
    </location>
</feature>
<feature type="repeat" description="PPR" evidence="3">
    <location>
        <begin position="73"/>
        <end position="107"/>
    </location>
</feature>
<dbReference type="FunFam" id="1.25.40.10:FF:000280">
    <property type="entry name" value="Pentatricopeptide repeat-containing protein"/>
    <property type="match status" value="1"/>
</dbReference>
<dbReference type="NCBIfam" id="TIGR00756">
    <property type="entry name" value="PPR"/>
    <property type="match status" value="4"/>
</dbReference>
<reference evidence="4" key="1">
    <citation type="submission" date="2019-09" db="EMBL/GenBank/DDBJ databases">
        <authorList>
            <person name="Zhang L."/>
        </authorList>
    </citation>
    <scope>NUCLEOTIDE SEQUENCE</scope>
</reference>
<feature type="repeat" description="PPR" evidence="3">
    <location>
        <begin position="275"/>
        <end position="309"/>
    </location>
</feature>
<dbReference type="OMA" id="HASEINW"/>
<dbReference type="Pfam" id="PF01535">
    <property type="entry name" value="PPR"/>
    <property type="match status" value="1"/>
</dbReference>
<dbReference type="FunFam" id="1.25.40.10:FF:000031">
    <property type="entry name" value="Pentatricopeptide repeat-containing protein mitochondrial"/>
    <property type="match status" value="1"/>
</dbReference>
<dbReference type="InterPro" id="IPR002885">
    <property type="entry name" value="PPR_rpt"/>
</dbReference>
<dbReference type="Pfam" id="PF20431">
    <property type="entry name" value="E_motif"/>
    <property type="match status" value="1"/>
</dbReference>
<gene>
    <name evidence="4" type="ORF">NYM_LOCUS4560</name>
</gene>
<feature type="repeat" description="PPR" evidence="3">
    <location>
        <begin position="174"/>
        <end position="208"/>
    </location>
</feature>
<evidence type="ECO:0000256" key="3">
    <source>
        <dbReference type="PROSITE-ProRule" id="PRU00708"/>
    </source>
</evidence>
<dbReference type="GO" id="GO:0003723">
    <property type="term" value="F:RNA binding"/>
    <property type="evidence" value="ECO:0007669"/>
    <property type="project" value="InterPro"/>
</dbReference>
<dbReference type="OrthoDB" id="1881423at2759"/>
<evidence type="ECO:0000256" key="1">
    <source>
        <dbReference type="ARBA" id="ARBA00022737"/>
    </source>
</evidence>
<dbReference type="Gene3D" id="1.25.40.10">
    <property type="entry name" value="Tetratricopeptide repeat domain"/>
    <property type="match status" value="3"/>
</dbReference>
<dbReference type="PROSITE" id="PS51375">
    <property type="entry name" value="PPR"/>
    <property type="match status" value="4"/>
</dbReference>
<evidence type="ECO:0000256" key="2">
    <source>
        <dbReference type="ARBA" id="ARBA00061659"/>
    </source>
</evidence>
<dbReference type="InterPro" id="IPR011990">
    <property type="entry name" value="TPR-like_helical_dom_sf"/>
</dbReference>
<dbReference type="AlphaFoldDB" id="A0A5K0WUQ6"/>
<organism evidence="4">
    <name type="scientific">Nymphaea colorata</name>
    <name type="common">pocket water lily</name>
    <dbReference type="NCBI Taxonomy" id="210225"/>
    <lineage>
        <taxon>Eukaryota</taxon>
        <taxon>Viridiplantae</taxon>
        <taxon>Streptophyta</taxon>
        <taxon>Embryophyta</taxon>
        <taxon>Tracheophyta</taxon>
        <taxon>Spermatophyta</taxon>
        <taxon>Magnoliopsida</taxon>
        <taxon>Nymphaeales</taxon>
        <taxon>Nymphaeaceae</taxon>
        <taxon>Nymphaea</taxon>
    </lineage>
</organism>
<name>A0A5K0WUQ6_9MAGN</name>
<proteinExistence type="inferred from homology"/>
<dbReference type="FunFam" id="1.25.40.10:FF:000073">
    <property type="entry name" value="Pentatricopeptide repeat-containing protein chloroplastic"/>
    <property type="match status" value="2"/>
</dbReference>
<dbReference type="PANTHER" id="PTHR47926:SF449">
    <property type="entry name" value="PENTATRICOPEPTIDE REPEAT-CONTAINING PROTEIN"/>
    <property type="match status" value="1"/>
</dbReference>
<protein>
    <recommendedName>
        <fullName evidence="5">Pentatricopeptide repeat-containing protein</fullName>
    </recommendedName>
</protein>
<evidence type="ECO:0008006" key="5">
    <source>
        <dbReference type="Google" id="ProtNLM"/>
    </source>
</evidence>
<dbReference type="Gramene" id="NC10G0144750.1">
    <property type="protein sequence ID" value="NC10G0144750.1:cds"/>
    <property type="gene ID" value="NC10G0144750"/>
</dbReference>